<proteinExistence type="predicted"/>
<evidence type="ECO:0000313" key="1">
    <source>
        <dbReference type="EMBL" id="OUD03009.1"/>
    </source>
</evidence>
<gene>
    <name evidence="1" type="ORF">CA983_11800</name>
</gene>
<reference evidence="1 2" key="1">
    <citation type="submission" date="2017-05" db="EMBL/GenBank/DDBJ databases">
        <title>Biotechnological potential of actinobacteria isolated from South African environments.</title>
        <authorList>
            <person name="Le Roes-Hill M."/>
            <person name="Prins A."/>
            <person name="Durrell K.A."/>
        </authorList>
    </citation>
    <scope>NUCLEOTIDE SEQUENCE [LARGE SCALE GENOMIC DNA]</scope>
    <source>
        <strain evidence="1 2">HMC13</strain>
    </source>
</reference>
<organism evidence="1 2">
    <name type="scientific">Streptomyces swartbergensis</name>
    <dbReference type="NCBI Taxonomy" id="487165"/>
    <lineage>
        <taxon>Bacteria</taxon>
        <taxon>Bacillati</taxon>
        <taxon>Actinomycetota</taxon>
        <taxon>Actinomycetes</taxon>
        <taxon>Kitasatosporales</taxon>
        <taxon>Streptomycetaceae</taxon>
        <taxon>Streptomyces</taxon>
    </lineage>
</organism>
<name>A0A243S657_9ACTN</name>
<evidence type="ECO:0000313" key="2">
    <source>
        <dbReference type="Proteomes" id="UP000195105"/>
    </source>
</evidence>
<evidence type="ECO:0008006" key="3">
    <source>
        <dbReference type="Google" id="ProtNLM"/>
    </source>
</evidence>
<sequence length="138" mass="15649">MIIGLPWETAVPAAVAEDAGRVTSKVRRCDCCGQKLPKGAGPNRRYCDATCRSRHWRRVQRQETVFQRAVQQGIEILAGGVDRYVEGRCPVCGWSVSLRKRRDAVYCSPKCRTRAWRLRSETRDASERSLRKASPRDG</sequence>
<comment type="caution">
    <text evidence="1">The sequence shown here is derived from an EMBL/GenBank/DDBJ whole genome shotgun (WGS) entry which is preliminary data.</text>
</comment>
<dbReference type="EMBL" id="NGFN01000054">
    <property type="protein sequence ID" value="OUD03009.1"/>
    <property type="molecule type" value="Genomic_DNA"/>
</dbReference>
<protein>
    <recommendedName>
        <fullName evidence="3">MYND-type domain-containing protein</fullName>
    </recommendedName>
</protein>
<dbReference type="AlphaFoldDB" id="A0A243S657"/>
<accession>A0A243S657</accession>
<dbReference type="Proteomes" id="UP000195105">
    <property type="component" value="Unassembled WGS sequence"/>
</dbReference>
<keyword evidence="2" id="KW-1185">Reference proteome</keyword>